<sequence>MTVIKRVVKPTTHKGKKILESREPQIVEGNKQTLFLRGRKTPDTVRNCMRDLYLLRKPDALMLNKKNDILPFENAVPLEQFSKKFNSPLFVFGHSNKKRPNSLILGRTYHHQILDMIELGIVNYKGISEFNSEKIAMGIKPCLIFAGEAFDTKPELSRLRNLLVDMFQRGEVTGLSLQGIEHAMVFTSVDDKVYFRSYRILLKKSGIHTPRVELEEIGPSVDFKLQRTKLASDDLFKKACKKPKELKAKKVKNISKDVFGTTEGRIHIQKQNLSKLQVKKMKGLRKTKGEKRKLSESEAEGTVAKKVDTASAE</sequence>
<feature type="domain" description="Brix" evidence="8">
    <location>
        <begin position="31"/>
        <end position="234"/>
    </location>
</feature>
<dbReference type="GO" id="GO:0019843">
    <property type="term" value="F:rRNA binding"/>
    <property type="evidence" value="ECO:0007669"/>
    <property type="project" value="UniProtKB-UniRule"/>
</dbReference>
<keyword evidence="4 6" id="KW-0539">Nucleus</keyword>
<dbReference type="InterPro" id="IPR039770">
    <property type="entry name" value="Rpf2"/>
</dbReference>
<name>A0AAW2I304_9NEOP</name>
<feature type="region of interest" description="Disordered" evidence="7">
    <location>
        <begin position="281"/>
        <end position="313"/>
    </location>
</feature>
<protein>
    <recommendedName>
        <fullName evidence="3 6">Ribosome production factor 2 homolog</fullName>
    </recommendedName>
    <alternativeName>
        <fullName evidence="5 6">Ribosome biogenesis protein RPF2 homolog</fullName>
    </alternativeName>
</protein>
<dbReference type="GO" id="GO:0000027">
    <property type="term" value="P:ribosomal large subunit assembly"/>
    <property type="evidence" value="ECO:0007669"/>
    <property type="project" value="InterPro"/>
</dbReference>
<evidence type="ECO:0000256" key="4">
    <source>
        <dbReference type="ARBA" id="ARBA00023242"/>
    </source>
</evidence>
<evidence type="ECO:0000256" key="5">
    <source>
        <dbReference type="ARBA" id="ARBA00030889"/>
    </source>
</evidence>
<evidence type="ECO:0000313" key="9">
    <source>
        <dbReference type="EMBL" id="KAL0276108.1"/>
    </source>
</evidence>
<evidence type="ECO:0000256" key="3">
    <source>
        <dbReference type="ARBA" id="ARBA00020387"/>
    </source>
</evidence>
<dbReference type="PROSITE" id="PS50833">
    <property type="entry name" value="BRIX"/>
    <property type="match status" value="1"/>
</dbReference>
<feature type="compositionally biased region" description="Basic residues" evidence="7">
    <location>
        <begin position="281"/>
        <end position="291"/>
    </location>
</feature>
<evidence type="ECO:0000256" key="1">
    <source>
        <dbReference type="ARBA" id="ARBA00004604"/>
    </source>
</evidence>
<dbReference type="SMART" id="SM00879">
    <property type="entry name" value="Brix"/>
    <property type="match status" value="1"/>
</dbReference>
<dbReference type="GO" id="GO:0000463">
    <property type="term" value="P:maturation of LSU-rRNA from tricistronic rRNA transcript (SSU-rRNA, 5.8S rRNA, LSU-rRNA)"/>
    <property type="evidence" value="ECO:0007669"/>
    <property type="project" value="TreeGrafter"/>
</dbReference>
<proteinExistence type="inferred from homology"/>
<dbReference type="PANTHER" id="PTHR12728:SF0">
    <property type="entry name" value="RIBOSOME PRODUCTION FACTOR 2 HOMOLOG"/>
    <property type="match status" value="1"/>
</dbReference>
<feature type="compositionally biased region" description="Basic and acidic residues" evidence="7">
    <location>
        <begin position="303"/>
        <end position="313"/>
    </location>
</feature>
<dbReference type="EMBL" id="JARGDH010000002">
    <property type="protein sequence ID" value="KAL0276108.1"/>
    <property type="molecule type" value="Genomic_DNA"/>
</dbReference>
<dbReference type="InterPro" id="IPR007109">
    <property type="entry name" value="Brix"/>
</dbReference>
<gene>
    <name evidence="9" type="ORF">PYX00_003759</name>
</gene>
<comment type="caution">
    <text evidence="9">The sequence shown here is derived from an EMBL/GenBank/DDBJ whole genome shotgun (WGS) entry which is preliminary data.</text>
</comment>
<dbReference type="GO" id="GO:0005730">
    <property type="term" value="C:nucleolus"/>
    <property type="evidence" value="ECO:0007669"/>
    <property type="project" value="UniProtKB-SubCell"/>
</dbReference>
<dbReference type="AlphaFoldDB" id="A0AAW2I304"/>
<evidence type="ECO:0000256" key="6">
    <source>
        <dbReference type="RuleBase" id="RU367086"/>
    </source>
</evidence>
<accession>A0AAW2I304</accession>
<evidence type="ECO:0000256" key="2">
    <source>
        <dbReference type="ARBA" id="ARBA00010782"/>
    </source>
</evidence>
<comment type="similarity">
    <text evidence="2 6">Belongs to the RPF2 family.</text>
</comment>
<dbReference type="PANTHER" id="PTHR12728">
    <property type="entry name" value="BRIX DOMAIN CONTAINING PROTEIN"/>
    <property type="match status" value="1"/>
</dbReference>
<comment type="subcellular location">
    <subcellularLocation>
        <location evidence="1 6">Nucleus</location>
        <location evidence="1 6">Nucleolus</location>
    </subcellularLocation>
</comment>
<evidence type="ECO:0000256" key="7">
    <source>
        <dbReference type="SAM" id="MobiDB-lite"/>
    </source>
</evidence>
<dbReference type="Pfam" id="PF04427">
    <property type="entry name" value="Brix"/>
    <property type="match status" value="1"/>
</dbReference>
<evidence type="ECO:0000259" key="8">
    <source>
        <dbReference type="PROSITE" id="PS50833"/>
    </source>
</evidence>
<reference evidence="9" key="1">
    <citation type="journal article" date="2024" name="Gigascience">
        <title>Chromosome-level genome of the poultry shaft louse Menopon gallinae provides insight into the host-switching and adaptive evolution of parasitic lice.</title>
        <authorList>
            <person name="Xu Y."/>
            <person name="Ma L."/>
            <person name="Liu S."/>
            <person name="Liang Y."/>
            <person name="Liu Q."/>
            <person name="He Z."/>
            <person name="Tian L."/>
            <person name="Duan Y."/>
            <person name="Cai W."/>
            <person name="Li H."/>
            <person name="Song F."/>
        </authorList>
    </citation>
    <scope>NUCLEOTIDE SEQUENCE</scope>
    <source>
        <strain evidence="9">Cailab_2023a</strain>
    </source>
</reference>
<organism evidence="9">
    <name type="scientific">Menopon gallinae</name>
    <name type="common">poultry shaft louse</name>
    <dbReference type="NCBI Taxonomy" id="328185"/>
    <lineage>
        <taxon>Eukaryota</taxon>
        <taxon>Metazoa</taxon>
        <taxon>Ecdysozoa</taxon>
        <taxon>Arthropoda</taxon>
        <taxon>Hexapoda</taxon>
        <taxon>Insecta</taxon>
        <taxon>Pterygota</taxon>
        <taxon>Neoptera</taxon>
        <taxon>Paraneoptera</taxon>
        <taxon>Psocodea</taxon>
        <taxon>Troctomorpha</taxon>
        <taxon>Phthiraptera</taxon>
        <taxon>Amblycera</taxon>
        <taxon>Menoponidae</taxon>
        <taxon>Menopon</taxon>
    </lineage>
</organism>